<evidence type="ECO:0000313" key="3">
    <source>
        <dbReference type="Proteomes" id="UP001165343"/>
    </source>
</evidence>
<sequence>MIEVQRASATGRLDRASRIAGDVRREVAALNVDACVRTVNRATEVQSVDNDIIAVVVADSVARGKNDPAVLDRSSVDGGEANPAAVQEHGERVVLRNSDHVDRMVIVGRDIARAGRRSSVNNTVGIVGAEIDRDVEEALIERHRELLGRGIGGGAVYVDRPSLLDPRRDHRHVVIVGIDLRAVLDLDRRVRVRRGEECGKAVLAGAEAVGQVRGGEKDSADVKDSVRPDDNSTRAEKPDVAADRARAFERGNDCAVQQY</sequence>
<keyword evidence="3" id="KW-1185">Reference proteome</keyword>
<comment type="caution">
    <text evidence="2">The sequence shown here is derived from an EMBL/GenBank/DDBJ whole genome shotgun (WGS) entry which is preliminary data.</text>
</comment>
<evidence type="ECO:0000256" key="1">
    <source>
        <dbReference type="SAM" id="MobiDB-lite"/>
    </source>
</evidence>
<feature type="region of interest" description="Disordered" evidence="1">
    <location>
        <begin position="69"/>
        <end position="88"/>
    </location>
</feature>
<dbReference type="Proteomes" id="UP001165343">
    <property type="component" value="Unassembled WGS sequence"/>
</dbReference>
<protein>
    <submittedName>
        <fullName evidence="2">Uncharacterized protein</fullName>
    </submittedName>
</protein>
<proteinExistence type="predicted"/>
<name>A0ABT0RFS5_9SPHN</name>
<evidence type="ECO:0000313" key="2">
    <source>
        <dbReference type="EMBL" id="MCL6679140.1"/>
    </source>
</evidence>
<organism evidence="2 3">
    <name type="scientific">Sphingomonas anseongensis</name>
    <dbReference type="NCBI Taxonomy" id="2908207"/>
    <lineage>
        <taxon>Bacteria</taxon>
        <taxon>Pseudomonadati</taxon>
        <taxon>Pseudomonadota</taxon>
        <taxon>Alphaproteobacteria</taxon>
        <taxon>Sphingomonadales</taxon>
        <taxon>Sphingomonadaceae</taxon>
        <taxon>Sphingomonas</taxon>
    </lineage>
</organism>
<feature type="region of interest" description="Disordered" evidence="1">
    <location>
        <begin position="212"/>
        <end position="244"/>
    </location>
</feature>
<dbReference type="EMBL" id="JAMGBC010000001">
    <property type="protein sequence ID" value="MCL6679140.1"/>
    <property type="molecule type" value="Genomic_DNA"/>
</dbReference>
<accession>A0ABT0RFS5</accession>
<gene>
    <name evidence="2" type="ORF">LZ519_07405</name>
</gene>
<feature type="compositionally biased region" description="Basic and acidic residues" evidence="1">
    <location>
        <begin position="214"/>
        <end position="244"/>
    </location>
</feature>
<reference evidence="2" key="1">
    <citation type="submission" date="2022-05" db="EMBL/GenBank/DDBJ databases">
        <authorList>
            <person name="Jo J.-H."/>
            <person name="Im W.-T."/>
        </authorList>
    </citation>
    <scope>NUCLEOTIDE SEQUENCE</scope>
    <source>
        <strain evidence="2">RG327</strain>
    </source>
</reference>